<keyword evidence="2" id="KW-1185">Reference proteome</keyword>
<dbReference type="RefSeq" id="WP_190913693.1">
    <property type="nucleotide sequence ID" value="NZ_JACXIZ010000003.1"/>
</dbReference>
<gene>
    <name evidence="1" type="ORF">IDH44_00565</name>
</gene>
<protein>
    <recommendedName>
        <fullName evidence="3">Phenylacetate-CoA ligase</fullName>
    </recommendedName>
</protein>
<name>A0A927BPP9_9BACL</name>
<organism evidence="1 2">
    <name type="scientific">Paenibacillus sabuli</name>
    <dbReference type="NCBI Taxonomy" id="2772509"/>
    <lineage>
        <taxon>Bacteria</taxon>
        <taxon>Bacillati</taxon>
        <taxon>Bacillota</taxon>
        <taxon>Bacilli</taxon>
        <taxon>Bacillales</taxon>
        <taxon>Paenibacillaceae</taxon>
        <taxon>Paenibacillus</taxon>
    </lineage>
</organism>
<dbReference type="SUPFAM" id="SSF56801">
    <property type="entry name" value="Acetyl-CoA synthetase-like"/>
    <property type="match status" value="1"/>
</dbReference>
<dbReference type="EMBL" id="JACXIZ010000003">
    <property type="protein sequence ID" value="MBD2843666.1"/>
    <property type="molecule type" value="Genomic_DNA"/>
</dbReference>
<dbReference type="Proteomes" id="UP000621560">
    <property type="component" value="Unassembled WGS sequence"/>
</dbReference>
<proteinExistence type="predicted"/>
<dbReference type="PANTHER" id="PTHR43845">
    <property type="entry name" value="BLR5969 PROTEIN"/>
    <property type="match status" value="1"/>
</dbReference>
<evidence type="ECO:0000313" key="2">
    <source>
        <dbReference type="Proteomes" id="UP000621560"/>
    </source>
</evidence>
<dbReference type="PANTHER" id="PTHR43845:SF1">
    <property type="entry name" value="BLR5969 PROTEIN"/>
    <property type="match status" value="1"/>
</dbReference>
<dbReference type="Gene3D" id="3.40.50.12780">
    <property type="entry name" value="N-terminal domain of ligase-like"/>
    <property type="match status" value="1"/>
</dbReference>
<comment type="caution">
    <text evidence="1">The sequence shown here is derived from an EMBL/GenBank/DDBJ whole genome shotgun (WGS) entry which is preliminary data.</text>
</comment>
<dbReference type="InterPro" id="IPR042099">
    <property type="entry name" value="ANL_N_sf"/>
</dbReference>
<evidence type="ECO:0008006" key="3">
    <source>
        <dbReference type="Google" id="ProtNLM"/>
    </source>
</evidence>
<accession>A0A927BPP9</accession>
<dbReference type="AlphaFoldDB" id="A0A927BPP9"/>
<sequence>MIDPSALRLHLQRLIELHPGYERLIAEQHVQPEAASLAELPLLTAERLERCYYGQAARTDPGLHVYRTSGTSTGVRKAIYYSHGDEAHYRAAKAASYRDWLSANGLQTRRAFIDVGTGHAAATAEAIFAEMGMQTQTVSFALPIETHLAQLHAFRPDLLYTMPSILEAIARQTLRPELLGLCGMILVGELASPAWQVNMAVRFGLPEEAILDTYGSIEVGAIAAYSHACGAYVLADGLYAETVPAELLDPRYEPLEPGEGVLVLTSLERRLFPVVRYVTYDVVRGLRRIELDGKPRQIFSCLSKRIGHEFKHGEKISLYDIENVVHTLVPDAALRVGVRDNRLILRIRSAMLAPELLEDVRDAVEHRIEAIGQMIDNGMLERIEVLPAADDEPWGRGAVKSKKLYR</sequence>
<reference evidence="1" key="1">
    <citation type="submission" date="2020-09" db="EMBL/GenBank/DDBJ databases">
        <title>A novel bacterium of genus Paenibacillus, isolated from South China Sea.</title>
        <authorList>
            <person name="Huang H."/>
            <person name="Mo K."/>
            <person name="Hu Y."/>
        </authorList>
    </citation>
    <scope>NUCLEOTIDE SEQUENCE</scope>
    <source>
        <strain evidence="1">IB182496</strain>
    </source>
</reference>
<evidence type="ECO:0000313" key="1">
    <source>
        <dbReference type="EMBL" id="MBD2843666.1"/>
    </source>
</evidence>